<organism evidence="1 2">
    <name type="scientific">Drosophila busckii</name>
    <name type="common">Fruit fly</name>
    <dbReference type="NCBI Taxonomy" id="30019"/>
    <lineage>
        <taxon>Eukaryota</taxon>
        <taxon>Metazoa</taxon>
        <taxon>Ecdysozoa</taxon>
        <taxon>Arthropoda</taxon>
        <taxon>Hexapoda</taxon>
        <taxon>Insecta</taxon>
        <taxon>Pterygota</taxon>
        <taxon>Neoptera</taxon>
        <taxon>Endopterygota</taxon>
        <taxon>Diptera</taxon>
        <taxon>Brachycera</taxon>
        <taxon>Muscomorpha</taxon>
        <taxon>Ephydroidea</taxon>
        <taxon>Drosophilidae</taxon>
        <taxon>Drosophila</taxon>
    </lineage>
</organism>
<dbReference type="OrthoDB" id="7838665at2759"/>
<feature type="non-terminal residue" evidence="1">
    <location>
        <position position="1"/>
    </location>
</feature>
<evidence type="ECO:0000313" key="1">
    <source>
        <dbReference type="EMBL" id="ALC38702.1"/>
    </source>
</evidence>
<keyword evidence="2" id="KW-1185">Reference proteome</keyword>
<protein>
    <submittedName>
        <fullName evidence="1">Maker435</fullName>
    </submittedName>
</protein>
<evidence type="ECO:0000313" key="2">
    <source>
        <dbReference type="Proteomes" id="UP000494163"/>
    </source>
</evidence>
<accession>A0A0M4E7G3</accession>
<name>A0A0M4E7G3_DROBS</name>
<dbReference type="EMBL" id="CP012523">
    <property type="protein sequence ID" value="ALC38702.1"/>
    <property type="molecule type" value="Genomic_DNA"/>
</dbReference>
<gene>
    <name evidence="1" type="ORF">Dbus_chr2Lg787</name>
</gene>
<sequence length="164" mass="19148">FTTKVVFETVIKLSSNCKSFYSSQAKIAQIANCNKIYDKLATCGKQSRIERAARQTPAELKLSMDINYAVEDAHDENILKHSVEKQSYISFMLSLMTLEPHPNDQFNCDEETLRMREQLLLYKAEVDALDRNAEDYYERKEQLIYKIFCEFRVRSAEYDAELFG</sequence>
<reference evidence="1 2" key="1">
    <citation type="submission" date="2015-08" db="EMBL/GenBank/DDBJ databases">
        <title>Ancestral chromatin configuration constrains chromatin evolution on differentiating sex chromosomes in Drosophila.</title>
        <authorList>
            <person name="Zhou Q."/>
            <person name="Bachtrog D."/>
        </authorList>
    </citation>
    <scope>NUCLEOTIDE SEQUENCE [LARGE SCALE GENOMIC DNA]</scope>
    <source>
        <tissue evidence="1">Whole larvae</tissue>
    </source>
</reference>
<dbReference type="AlphaFoldDB" id="A0A0M4E7G3"/>
<proteinExistence type="predicted"/>
<dbReference type="Proteomes" id="UP000494163">
    <property type="component" value="Chromosome 2L"/>
</dbReference>